<sequence length="76" mass="8803">MDNSNLFNLISTRLNAMGYVVRQSPSSPNCWYASKSEFEYLFALIREGDRWRVNDISGRGALEQPRIERELNDSCN</sequence>
<keyword evidence="2" id="KW-0614">Plasmid</keyword>
<gene>
    <name evidence="1" type="ORF">HJG54_19145</name>
    <name evidence="2" type="ORF">HJG54_35345</name>
</gene>
<geneLocation type="plasmid" evidence="2">
    <name>p2</name>
</geneLocation>
<accession>A0AA96WNH6</accession>
<dbReference type="EMBL" id="CP053589">
    <property type="protein sequence ID" value="WNZ28190.1"/>
    <property type="molecule type" value="Genomic_DNA"/>
</dbReference>
<evidence type="ECO:0000313" key="2">
    <source>
        <dbReference type="EMBL" id="WNZ28190.1"/>
    </source>
</evidence>
<name>A0AA96WNH6_9CYAN</name>
<evidence type="ECO:0000313" key="1">
    <source>
        <dbReference type="EMBL" id="WNZ24748.1"/>
    </source>
</evidence>
<dbReference type="AlphaFoldDB" id="A0AA96WNH6"/>
<protein>
    <submittedName>
        <fullName evidence="2">Uncharacterized protein</fullName>
    </submittedName>
</protein>
<dbReference type="RefSeq" id="WP_316430709.1">
    <property type="nucleotide sequence ID" value="NZ_CP053586.1"/>
</dbReference>
<organism evidence="2">
    <name type="scientific">Leptolyngbya sp. NK1-12</name>
    <dbReference type="NCBI Taxonomy" id="2547451"/>
    <lineage>
        <taxon>Bacteria</taxon>
        <taxon>Bacillati</taxon>
        <taxon>Cyanobacteriota</taxon>
        <taxon>Cyanophyceae</taxon>
        <taxon>Leptolyngbyales</taxon>
        <taxon>Leptolyngbyaceae</taxon>
        <taxon>Leptolyngbya group</taxon>
        <taxon>Leptolyngbya</taxon>
    </lineage>
</organism>
<reference evidence="2" key="1">
    <citation type="submission" date="2020-05" db="EMBL/GenBank/DDBJ databases">
        <authorList>
            <person name="Zhu T."/>
            <person name="Keshari N."/>
            <person name="Lu X."/>
        </authorList>
    </citation>
    <scope>NUCLEOTIDE SEQUENCE</scope>
    <source>
        <strain evidence="2">NK1-12</strain>
        <plasmid evidence="2">p2</plasmid>
    </source>
</reference>
<dbReference type="EMBL" id="CP053586">
    <property type="protein sequence ID" value="WNZ24748.1"/>
    <property type="molecule type" value="Genomic_DNA"/>
</dbReference>
<proteinExistence type="predicted"/>